<evidence type="ECO:0000256" key="7">
    <source>
        <dbReference type="ARBA" id="ARBA00035438"/>
    </source>
</evidence>
<evidence type="ECO:0000256" key="4">
    <source>
        <dbReference type="ARBA" id="ARBA00023128"/>
    </source>
</evidence>
<dbReference type="GO" id="GO:0005763">
    <property type="term" value="C:mitochondrial small ribosomal subunit"/>
    <property type="evidence" value="ECO:0007669"/>
    <property type="project" value="TreeGrafter"/>
</dbReference>
<name>A0AAN8X6S0_HALRR</name>
<dbReference type="GO" id="GO:0005743">
    <property type="term" value="C:mitochondrial inner membrane"/>
    <property type="evidence" value="ECO:0007669"/>
    <property type="project" value="UniProtKB-ARBA"/>
</dbReference>
<dbReference type="FunFam" id="3.30.1320.10:FF:000004">
    <property type="entry name" value="28S ribosomal protein S16, mitochondrial"/>
    <property type="match status" value="1"/>
</dbReference>
<organism evidence="9 10">
    <name type="scientific">Halocaridina rubra</name>
    <name type="common">Hawaiian red shrimp</name>
    <dbReference type="NCBI Taxonomy" id="373956"/>
    <lineage>
        <taxon>Eukaryota</taxon>
        <taxon>Metazoa</taxon>
        <taxon>Ecdysozoa</taxon>
        <taxon>Arthropoda</taxon>
        <taxon>Crustacea</taxon>
        <taxon>Multicrustacea</taxon>
        <taxon>Malacostraca</taxon>
        <taxon>Eumalacostraca</taxon>
        <taxon>Eucarida</taxon>
        <taxon>Decapoda</taxon>
        <taxon>Pleocyemata</taxon>
        <taxon>Caridea</taxon>
        <taxon>Atyoidea</taxon>
        <taxon>Atyidae</taxon>
        <taxon>Halocaridina</taxon>
    </lineage>
</organism>
<keyword evidence="3 9" id="KW-0689">Ribosomal protein</keyword>
<evidence type="ECO:0000256" key="1">
    <source>
        <dbReference type="ARBA" id="ARBA00004173"/>
    </source>
</evidence>
<comment type="subcellular location">
    <subcellularLocation>
        <location evidence="1">Mitochondrion</location>
    </subcellularLocation>
</comment>
<comment type="caution">
    <text evidence="9">The sequence shown here is derived from an EMBL/GenBank/DDBJ whole genome shotgun (WGS) entry which is preliminary data.</text>
</comment>
<dbReference type="SUPFAM" id="SSF54565">
    <property type="entry name" value="Ribosomal protein S16"/>
    <property type="match status" value="1"/>
</dbReference>
<comment type="similarity">
    <text evidence="2">Belongs to the bacterial ribosomal protein bS16 family.</text>
</comment>
<dbReference type="InterPro" id="IPR023803">
    <property type="entry name" value="Ribosomal_bS16_dom_sf"/>
</dbReference>
<proteinExistence type="inferred from homology"/>
<sequence>MSGSLLFPASGGAKFARKSVKAIRFAYHGCANRPFYHIVVMEKKAPRNGHVIEQLGSYDPMANVHGEKLCAINVERVTHWIGEGTTVSTPCAILFGLAGLLPIHPRSYMTAWRNRRQQRENPQKESKINSNADAS</sequence>
<dbReference type="InterPro" id="IPR000307">
    <property type="entry name" value="Ribosomal_bS16"/>
</dbReference>
<keyword evidence="10" id="KW-1185">Reference proteome</keyword>
<dbReference type="Pfam" id="PF00886">
    <property type="entry name" value="Ribosomal_S16"/>
    <property type="match status" value="1"/>
</dbReference>
<dbReference type="Proteomes" id="UP001381693">
    <property type="component" value="Unassembled WGS sequence"/>
</dbReference>
<dbReference type="GO" id="GO:0003735">
    <property type="term" value="F:structural constituent of ribosome"/>
    <property type="evidence" value="ECO:0007669"/>
    <property type="project" value="InterPro"/>
</dbReference>
<keyword evidence="4" id="KW-0496">Mitochondrion</keyword>
<dbReference type="GO" id="GO:0032543">
    <property type="term" value="P:mitochondrial translation"/>
    <property type="evidence" value="ECO:0007669"/>
    <property type="project" value="TreeGrafter"/>
</dbReference>
<reference evidence="9 10" key="1">
    <citation type="submission" date="2023-11" db="EMBL/GenBank/DDBJ databases">
        <title>Halocaridina rubra genome assembly.</title>
        <authorList>
            <person name="Smith C."/>
        </authorList>
    </citation>
    <scope>NUCLEOTIDE SEQUENCE [LARGE SCALE GENOMIC DNA]</scope>
    <source>
        <strain evidence="9">EP-1</strain>
        <tissue evidence="9">Whole</tissue>
    </source>
</reference>
<protein>
    <recommendedName>
        <fullName evidence="6">Small ribosomal subunit protein bS16m</fullName>
    </recommendedName>
    <alternativeName>
        <fullName evidence="7">28S ribosomal protein S16, mitochondrial</fullName>
    </alternativeName>
</protein>
<evidence type="ECO:0000256" key="8">
    <source>
        <dbReference type="SAM" id="MobiDB-lite"/>
    </source>
</evidence>
<evidence type="ECO:0000313" key="10">
    <source>
        <dbReference type="Proteomes" id="UP001381693"/>
    </source>
</evidence>
<gene>
    <name evidence="9" type="primary">MRPS16</name>
    <name evidence="9" type="ORF">SK128_014091</name>
</gene>
<dbReference type="Gene3D" id="3.30.1320.10">
    <property type="match status" value="1"/>
</dbReference>
<dbReference type="PANTHER" id="PTHR12919">
    <property type="entry name" value="30S RIBOSOMAL PROTEIN S16"/>
    <property type="match status" value="1"/>
</dbReference>
<feature type="compositionally biased region" description="Basic and acidic residues" evidence="8">
    <location>
        <begin position="117"/>
        <end position="127"/>
    </location>
</feature>
<dbReference type="AlphaFoldDB" id="A0AAN8X6S0"/>
<evidence type="ECO:0000256" key="2">
    <source>
        <dbReference type="ARBA" id="ARBA00006668"/>
    </source>
</evidence>
<keyword evidence="5" id="KW-0687">Ribonucleoprotein</keyword>
<evidence type="ECO:0000256" key="6">
    <source>
        <dbReference type="ARBA" id="ARBA00035263"/>
    </source>
</evidence>
<evidence type="ECO:0000256" key="3">
    <source>
        <dbReference type="ARBA" id="ARBA00022980"/>
    </source>
</evidence>
<feature type="region of interest" description="Disordered" evidence="8">
    <location>
        <begin position="115"/>
        <end position="135"/>
    </location>
</feature>
<dbReference type="PANTHER" id="PTHR12919:SF20">
    <property type="entry name" value="SMALL RIBOSOMAL SUBUNIT PROTEIN BS16M"/>
    <property type="match status" value="1"/>
</dbReference>
<evidence type="ECO:0000256" key="5">
    <source>
        <dbReference type="ARBA" id="ARBA00023274"/>
    </source>
</evidence>
<dbReference type="NCBIfam" id="TIGR00002">
    <property type="entry name" value="S16"/>
    <property type="match status" value="1"/>
</dbReference>
<dbReference type="HAMAP" id="MF_00385">
    <property type="entry name" value="Ribosomal_bS16"/>
    <property type="match status" value="1"/>
</dbReference>
<dbReference type="EMBL" id="JAXCGZ010011389">
    <property type="protein sequence ID" value="KAK7075013.1"/>
    <property type="molecule type" value="Genomic_DNA"/>
</dbReference>
<accession>A0AAN8X6S0</accession>
<evidence type="ECO:0000313" key="9">
    <source>
        <dbReference type="EMBL" id="KAK7075013.1"/>
    </source>
</evidence>